<feature type="compositionally biased region" description="Polar residues" evidence="1">
    <location>
        <begin position="72"/>
        <end position="85"/>
    </location>
</feature>
<name>A0A1X1X8M1_MYCGO</name>
<evidence type="ECO:0000256" key="1">
    <source>
        <dbReference type="SAM" id="MobiDB-lite"/>
    </source>
</evidence>
<evidence type="ECO:0000313" key="3">
    <source>
        <dbReference type="Proteomes" id="UP000193928"/>
    </source>
</evidence>
<dbReference type="AlphaFoldDB" id="A0A1X1X8M1"/>
<keyword evidence="3" id="KW-1185">Reference proteome</keyword>
<feature type="region of interest" description="Disordered" evidence="1">
    <location>
        <begin position="1"/>
        <end position="100"/>
    </location>
</feature>
<evidence type="ECO:0000313" key="2">
    <source>
        <dbReference type="EMBL" id="ORV95043.1"/>
    </source>
</evidence>
<sequence length="138" mass="13631">MAERDLHIGPAGPANSSGPANLAETACRAGPAGPTITSGSAENSTGSAGSTITAGSARQRRRPTSAAIAAPTEQTRGPTHSTFGTRGSGTAIAPVTPQPSPVAAVLPGTRGTISPVAYQRTAGQRLAGTIDDIQCCLL</sequence>
<dbReference type="Proteomes" id="UP000193928">
    <property type="component" value="Unassembled WGS sequence"/>
</dbReference>
<feature type="compositionally biased region" description="Polar residues" evidence="1">
    <location>
        <begin position="35"/>
        <end position="56"/>
    </location>
</feature>
<comment type="caution">
    <text evidence="2">The sequence shown here is derived from an EMBL/GenBank/DDBJ whole genome shotgun (WGS) entry which is preliminary data.</text>
</comment>
<organism evidence="2 3">
    <name type="scientific">Mycobacterium gordonae</name>
    <dbReference type="NCBI Taxonomy" id="1778"/>
    <lineage>
        <taxon>Bacteria</taxon>
        <taxon>Bacillati</taxon>
        <taxon>Actinomycetota</taxon>
        <taxon>Actinomycetes</taxon>
        <taxon>Mycobacteriales</taxon>
        <taxon>Mycobacteriaceae</taxon>
        <taxon>Mycobacterium</taxon>
    </lineage>
</organism>
<gene>
    <name evidence="2" type="ORF">AWC08_15965</name>
</gene>
<protein>
    <submittedName>
        <fullName evidence="2">Uncharacterized protein</fullName>
    </submittedName>
</protein>
<accession>A0A1X1X8M1</accession>
<dbReference type="EMBL" id="LQOY01000025">
    <property type="protein sequence ID" value="ORV95043.1"/>
    <property type="molecule type" value="Genomic_DNA"/>
</dbReference>
<reference evidence="2 3" key="1">
    <citation type="submission" date="2016-01" db="EMBL/GenBank/DDBJ databases">
        <title>The new phylogeny of the genus Mycobacterium.</title>
        <authorList>
            <person name="Tarcisio F."/>
            <person name="Conor M."/>
            <person name="Antonella G."/>
            <person name="Elisabetta G."/>
            <person name="Giulia F.S."/>
            <person name="Sara T."/>
            <person name="Anna F."/>
            <person name="Clotilde B."/>
            <person name="Roberto B."/>
            <person name="Veronica D.S."/>
            <person name="Fabio R."/>
            <person name="Monica P."/>
            <person name="Olivier J."/>
            <person name="Enrico T."/>
            <person name="Nicola S."/>
        </authorList>
    </citation>
    <scope>NUCLEOTIDE SEQUENCE [LARGE SCALE GENOMIC DNA]</scope>
    <source>
        <strain evidence="2 3">DSM 44160</strain>
    </source>
</reference>
<proteinExistence type="predicted"/>